<proteinExistence type="predicted"/>
<evidence type="ECO:0000313" key="1">
    <source>
        <dbReference type="EMBL" id="KKO12017.1"/>
    </source>
</evidence>
<protein>
    <recommendedName>
        <fullName evidence="2">DUF1365 domain-containing protein</fullName>
    </recommendedName>
</protein>
<evidence type="ECO:0008006" key="2">
    <source>
        <dbReference type="Google" id="ProtNLM"/>
    </source>
</evidence>
<dbReference type="AlphaFoldDB" id="A0A0F9YIA2"/>
<dbReference type="EMBL" id="LAZR01000001">
    <property type="protein sequence ID" value="KKO12017.1"/>
    <property type="molecule type" value="Genomic_DNA"/>
</dbReference>
<accession>A0A0F9YIA2</accession>
<sequence length="260" mass="30552">MSKRFPAEHSAIYTGTVRHRRLGKVLHHFRYQVFMMYLDLDELPAVLSRSRLWSATGPALAWFRRRDYLDPDVEYLDQAVRQRVYEASGEQVTGPIRVLTNLRYFGFLMNPITCYYVFDTQQTLRFIVAEVTNTPWGESIPYVIPCDPDSDVCQHQFDKQLHVSPFMPMDMQYRWHSTTPGDTLNLNLQNWQFGRQAFNASLSLRRQEATAGNLNRILLTYPLMTAKVGLGIYWQALRLWLKRVPIHAHKRTNARLQRQE</sequence>
<comment type="caution">
    <text evidence="1">The sequence shown here is derived from an EMBL/GenBank/DDBJ whole genome shotgun (WGS) entry which is preliminary data.</text>
</comment>
<dbReference type="PANTHER" id="PTHR33973">
    <property type="entry name" value="OS07G0153300 PROTEIN"/>
    <property type="match status" value="1"/>
</dbReference>
<organism evidence="1">
    <name type="scientific">marine sediment metagenome</name>
    <dbReference type="NCBI Taxonomy" id="412755"/>
    <lineage>
        <taxon>unclassified sequences</taxon>
        <taxon>metagenomes</taxon>
        <taxon>ecological metagenomes</taxon>
    </lineage>
</organism>
<dbReference type="InterPro" id="IPR010775">
    <property type="entry name" value="DUF1365"/>
</dbReference>
<reference evidence="1" key="1">
    <citation type="journal article" date="2015" name="Nature">
        <title>Complex archaea that bridge the gap between prokaryotes and eukaryotes.</title>
        <authorList>
            <person name="Spang A."/>
            <person name="Saw J.H."/>
            <person name="Jorgensen S.L."/>
            <person name="Zaremba-Niedzwiedzka K."/>
            <person name="Martijn J."/>
            <person name="Lind A.E."/>
            <person name="van Eijk R."/>
            <person name="Schleper C."/>
            <person name="Guy L."/>
            <person name="Ettema T.J."/>
        </authorList>
    </citation>
    <scope>NUCLEOTIDE SEQUENCE</scope>
</reference>
<dbReference type="PANTHER" id="PTHR33973:SF4">
    <property type="entry name" value="OS07G0153300 PROTEIN"/>
    <property type="match status" value="1"/>
</dbReference>
<name>A0A0F9YIA2_9ZZZZ</name>
<gene>
    <name evidence="1" type="ORF">LCGC14_0000250</name>
</gene>
<dbReference type="Pfam" id="PF07103">
    <property type="entry name" value="DUF1365"/>
    <property type="match status" value="1"/>
</dbReference>